<proteinExistence type="predicted"/>
<evidence type="ECO:0000313" key="2">
    <source>
        <dbReference type="Proteomes" id="UP001177021"/>
    </source>
</evidence>
<sequence>MEDSGAILSHISSLKEMLDQVNEEIEAHIQITREIENSIVKCEEMESHFEIKEAELIRTSGVLQFETVGYVTVAADFRASVNTLEKEICCLKIKRDEMVNRMDEKREEFTAHCLEFQREIDNKENCKVRTLLSEKYSLENEIQLLDEKNSVLKNSVLAFVEEILEDLHNSNSALEVEIQSKKWENEILLKDINELKITLFSAIGTSDNLL</sequence>
<organism evidence="1 2">
    <name type="scientific">Trifolium pratense</name>
    <name type="common">Red clover</name>
    <dbReference type="NCBI Taxonomy" id="57577"/>
    <lineage>
        <taxon>Eukaryota</taxon>
        <taxon>Viridiplantae</taxon>
        <taxon>Streptophyta</taxon>
        <taxon>Embryophyta</taxon>
        <taxon>Tracheophyta</taxon>
        <taxon>Spermatophyta</taxon>
        <taxon>Magnoliopsida</taxon>
        <taxon>eudicotyledons</taxon>
        <taxon>Gunneridae</taxon>
        <taxon>Pentapetalae</taxon>
        <taxon>rosids</taxon>
        <taxon>fabids</taxon>
        <taxon>Fabales</taxon>
        <taxon>Fabaceae</taxon>
        <taxon>Papilionoideae</taxon>
        <taxon>50 kb inversion clade</taxon>
        <taxon>NPAAA clade</taxon>
        <taxon>Hologalegina</taxon>
        <taxon>IRL clade</taxon>
        <taxon>Trifolieae</taxon>
        <taxon>Trifolium</taxon>
    </lineage>
</organism>
<evidence type="ECO:0000313" key="1">
    <source>
        <dbReference type="EMBL" id="CAJ2655179.1"/>
    </source>
</evidence>
<keyword evidence="2" id="KW-1185">Reference proteome</keyword>
<gene>
    <name evidence="1" type="ORF">MILVUS5_LOCUS22162</name>
</gene>
<accession>A0ACB0KFS1</accession>
<name>A0ACB0KFS1_TRIPR</name>
<reference evidence="1" key="1">
    <citation type="submission" date="2023-10" db="EMBL/GenBank/DDBJ databases">
        <authorList>
            <person name="Rodriguez Cubillos JULIANA M."/>
            <person name="De Vega J."/>
        </authorList>
    </citation>
    <scope>NUCLEOTIDE SEQUENCE</scope>
</reference>
<dbReference type="Proteomes" id="UP001177021">
    <property type="component" value="Unassembled WGS sequence"/>
</dbReference>
<comment type="caution">
    <text evidence="1">The sequence shown here is derived from an EMBL/GenBank/DDBJ whole genome shotgun (WGS) entry which is preliminary data.</text>
</comment>
<dbReference type="EMBL" id="CASHSV030000206">
    <property type="protein sequence ID" value="CAJ2655179.1"/>
    <property type="molecule type" value="Genomic_DNA"/>
</dbReference>
<protein>
    <submittedName>
        <fullName evidence="1">Uncharacterized protein</fullName>
    </submittedName>
</protein>